<evidence type="ECO:0000313" key="2">
    <source>
        <dbReference type="Proteomes" id="UP000825729"/>
    </source>
</evidence>
<accession>A0AAV7EZH2</accession>
<comment type="caution">
    <text evidence="1">The sequence shown here is derived from an EMBL/GenBank/DDBJ whole genome shotgun (WGS) entry which is preliminary data.</text>
</comment>
<keyword evidence="2" id="KW-1185">Reference proteome</keyword>
<gene>
    <name evidence="1" type="ORF">H6P81_005961</name>
</gene>
<dbReference type="AlphaFoldDB" id="A0AAV7EZH2"/>
<name>A0AAV7EZH2_ARIFI</name>
<dbReference type="EMBL" id="JAINDJ010000003">
    <property type="protein sequence ID" value="KAG9453057.1"/>
    <property type="molecule type" value="Genomic_DNA"/>
</dbReference>
<organism evidence="1 2">
    <name type="scientific">Aristolochia fimbriata</name>
    <name type="common">White veined hardy Dutchman's pipe vine</name>
    <dbReference type="NCBI Taxonomy" id="158543"/>
    <lineage>
        <taxon>Eukaryota</taxon>
        <taxon>Viridiplantae</taxon>
        <taxon>Streptophyta</taxon>
        <taxon>Embryophyta</taxon>
        <taxon>Tracheophyta</taxon>
        <taxon>Spermatophyta</taxon>
        <taxon>Magnoliopsida</taxon>
        <taxon>Magnoliidae</taxon>
        <taxon>Piperales</taxon>
        <taxon>Aristolochiaceae</taxon>
        <taxon>Aristolochia</taxon>
    </lineage>
</organism>
<protein>
    <submittedName>
        <fullName evidence="1">Uncharacterized protein</fullName>
    </submittedName>
</protein>
<proteinExistence type="predicted"/>
<reference evidence="1 2" key="1">
    <citation type="submission" date="2021-07" db="EMBL/GenBank/DDBJ databases">
        <title>The Aristolochia fimbriata genome: insights into angiosperm evolution, floral development and chemical biosynthesis.</title>
        <authorList>
            <person name="Jiao Y."/>
        </authorList>
    </citation>
    <scope>NUCLEOTIDE SEQUENCE [LARGE SCALE GENOMIC DNA]</scope>
    <source>
        <strain evidence="1">IBCAS-2021</strain>
        <tissue evidence="1">Leaf</tissue>
    </source>
</reference>
<dbReference type="Proteomes" id="UP000825729">
    <property type="component" value="Unassembled WGS sequence"/>
</dbReference>
<sequence>MLKEFCKVKNTIWLDPTTKGNLVDLIKECLYQSVLSVERFNWKEYASMGCKHQKQLFLCLVLLFSCVCD</sequence>
<evidence type="ECO:0000313" key="1">
    <source>
        <dbReference type="EMBL" id="KAG9453057.1"/>
    </source>
</evidence>